<dbReference type="Proteomes" id="UP000014424">
    <property type="component" value="Segment"/>
</dbReference>
<dbReference type="OrthoDB" id="19612at10239"/>
<dbReference type="GeneID" id="16385305"/>
<gene>
    <name evidence="1" type="ORF">IBBPl23_42</name>
</gene>
<dbReference type="KEGG" id="vg:16385305"/>
<evidence type="ECO:0000313" key="1">
    <source>
        <dbReference type="EMBL" id="AGN89359.1"/>
    </source>
</evidence>
<sequence length="89" mass="10239">MDMSLSETLLKETGKKTGVVYATGMIKGREVRKMVEDCRAQETIRSTAQSVYDQYLKVYQQFINTEDSAEAEMLQEDLKDMERKYGIGE</sequence>
<dbReference type="RefSeq" id="YP_008320381.1">
    <property type="nucleotide sequence ID" value="NC_021865.1"/>
</dbReference>
<reference evidence="1 2" key="1">
    <citation type="journal article" date="2013" name="Genome Announc.">
        <title>Complete Genome Sequence of the Broad-Host-Range Paenibacillus larvae Phage phiIBB_Pl23.</title>
        <authorList>
            <person name="Oliveira A."/>
            <person name="Melo L.D."/>
            <person name="Kropinski A.M."/>
            <person name="Azeredo J."/>
        </authorList>
    </citation>
    <scope>NUCLEOTIDE SEQUENCE [LARGE SCALE GENOMIC DNA]</scope>
</reference>
<proteinExistence type="predicted"/>
<evidence type="ECO:0000313" key="2">
    <source>
        <dbReference type="Proteomes" id="UP000014424"/>
    </source>
</evidence>
<organism evidence="1 2">
    <name type="scientific">Paenibacillus phage phiIBB_P123</name>
    <dbReference type="NCBI Taxonomy" id="1337877"/>
    <lineage>
        <taxon>Viruses</taxon>
        <taxon>Duplodnaviria</taxon>
        <taxon>Heunggongvirae</taxon>
        <taxon>Uroviricota</taxon>
        <taxon>Caudoviricetes</taxon>
        <taxon>Fernvirus</taxon>
        <taxon>Fernvirus P123</taxon>
    </lineage>
</organism>
<keyword evidence="2" id="KW-1185">Reference proteome</keyword>
<dbReference type="EMBL" id="KF010834">
    <property type="protein sequence ID" value="AGN89359.1"/>
    <property type="molecule type" value="Genomic_DNA"/>
</dbReference>
<accession>R9W0P9</accession>
<protein>
    <submittedName>
        <fullName evidence="1">Uncharacterized protein</fullName>
    </submittedName>
</protein>
<name>R9W0P9_9CAUD</name>